<name>M2WDE2_9MICC</name>
<dbReference type="SUPFAM" id="SSF53597">
    <property type="entry name" value="Dihydrofolate reductase-like"/>
    <property type="match status" value="1"/>
</dbReference>
<dbReference type="RefSeq" id="WP_006214915.1">
    <property type="nucleotide sequence ID" value="NZ_ANHZ02000014.1"/>
</dbReference>
<evidence type="ECO:0000256" key="2">
    <source>
        <dbReference type="ARBA" id="ARBA00004882"/>
    </source>
</evidence>
<dbReference type="UniPathway" id="UPA00275">
    <property type="reaction ID" value="UER00401"/>
</dbReference>
<dbReference type="Gene3D" id="3.40.140.10">
    <property type="entry name" value="Cytidine Deaminase, domain 2"/>
    <property type="match status" value="1"/>
</dbReference>
<evidence type="ECO:0000256" key="3">
    <source>
        <dbReference type="ARBA" id="ARBA00004910"/>
    </source>
</evidence>
<dbReference type="Pfam" id="PF00383">
    <property type="entry name" value="dCMP_cyt_deam_1"/>
    <property type="match status" value="1"/>
</dbReference>
<evidence type="ECO:0000256" key="14">
    <source>
        <dbReference type="PIRNR" id="PIRNR006769"/>
    </source>
</evidence>
<dbReference type="AlphaFoldDB" id="M2WDE2"/>
<evidence type="ECO:0000259" key="18">
    <source>
        <dbReference type="PROSITE" id="PS51747"/>
    </source>
</evidence>
<evidence type="ECO:0000256" key="13">
    <source>
        <dbReference type="ARBA" id="ARBA00049886"/>
    </source>
</evidence>
<feature type="binding site" evidence="17">
    <location>
        <position position="94"/>
    </location>
    <ligand>
        <name>Zn(2+)</name>
        <dbReference type="ChEBI" id="CHEBI:29105"/>
        <note>catalytic</note>
    </ligand>
</feature>
<reference evidence="19 20" key="1">
    <citation type="journal article" date="2014" name="Genome Announc.">
        <title>Draft Genome Sequence of Kocuria palustris PEL.</title>
        <authorList>
            <person name="Sharma G."/>
            <person name="Khatri I."/>
            <person name="Subramanian S."/>
        </authorList>
    </citation>
    <scope>NUCLEOTIDE SEQUENCE [LARGE SCALE GENOMIC DNA]</scope>
    <source>
        <strain evidence="19 20">PEL</strain>
    </source>
</reference>
<keyword evidence="8 14" id="KW-0862">Zinc</keyword>
<evidence type="ECO:0000256" key="9">
    <source>
        <dbReference type="ARBA" id="ARBA00022857"/>
    </source>
</evidence>
<dbReference type="GO" id="GO:0008835">
    <property type="term" value="F:diaminohydroxyphosphoribosylaminopyrimidine deaminase activity"/>
    <property type="evidence" value="ECO:0007669"/>
    <property type="project" value="UniProtKB-EC"/>
</dbReference>
<evidence type="ECO:0000256" key="10">
    <source>
        <dbReference type="ARBA" id="ARBA00023002"/>
    </source>
</evidence>
<dbReference type="SUPFAM" id="SSF53927">
    <property type="entry name" value="Cytidine deaminase-like"/>
    <property type="match status" value="1"/>
</dbReference>
<comment type="pathway">
    <text evidence="2 14">Cofactor biosynthesis; riboflavin biosynthesis; 5-amino-6-(D-ribitylamino)uracil from GTP: step 2/4.</text>
</comment>
<feature type="active site" description="Proton donor" evidence="15">
    <location>
        <position position="59"/>
    </location>
</feature>
<comment type="similarity">
    <text evidence="5 14">In the C-terminal section; belongs to the HTP reductase family.</text>
</comment>
<feature type="binding site" evidence="16">
    <location>
        <position position="176"/>
    </location>
    <ligand>
        <name>substrate</name>
    </ligand>
</feature>
<organism evidence="19 20">
    <name type="scientific">Kocuria palustris PEL</name>
    <dbReference type="NCBI Taxonomy" id="1236550"/>
    <lineage>
        <taxon>Bacteria</taxon>
        <taxon>Bacillati</taxon>
        <taxon>Actinomycetota</taxon>
        <taxon>Actinomycetes</taxon>
        <taxon>Micrococcales</taxon>
        <taxon>Micrococcaceae</taxon>
        <taxon>Kocuria</taxon>
    </lineage>
</organism>
<feature type="binding site" evidence="16">
    <location>
        <position position="215"/>
    </location>
    <ligand>
        <name>substrate</name>
    </ligand>
</feature>
<sequence length="367" mass="38335">MTVEPSFTEAETAAMQRALEAALEGPRGANPLVGAALLDAQGRILHVGRHLGAGTPHAEADVLTQARAAGTDLLDTTIVVTLEPCDHTGRTGPCSQAILEAGIPRAIFAVEDTQAGAGGAMRLRAAGVQVRSGLLAEQSRALNCRWDRAGRENRPFVTAKIAQSLDGRIAAADGTSQWITGERARRHGHALRARVDAIAVGTGTALADDPRLSARRDDGTPAASQPLRVVIGHRDVPAQAAVRGHDDRFLQLRTHDPREALRQLRARGIEHLLLEGGAELISAFLDAEAVDQLLVYQAPLVLGGGRPSVELPGRTSLSQALGFAPDPADGGPLRMLGEDVLWQLQPLEPSGAAAASTEAAALEDGGG</sequence>
<keyword evidence="10 14" id="KW-0560">Oxidoreductase</keyword>
<dbReference type="GO" id="GO:0008703">
    <property type="term" value="F:5-amino-6-(5-phosphoribosylamino)uracil reductase activity"/>
    <property type="evidence" value="ECO:0007669"/>
    <property type="project" value="UniProtKB-EC"/>
</dbReference>
<dbReference type="InterPro" id="IPR024072">
    <property type="entry name" value="DHFR-like_dom_sf"/>
</dbReference>
<evidence type="ECO:0000256" key="11">
    <source>
        <dbReference type="ARBA" id="ARBA00023268"/>
    </source>
</evidence>
<dbReference type="Pfam" id="PF01872">
    <property type="entry name" value="RibD_C"/>
    <property type="match status" value="1"/>
</dbReference>
<dbReference type="InterPro" id="IPR050765">
    <property type="entry name" value="Riboflavin_Biosynth_HTPR"/>
</dbReference>
<dbReference type="NCBIfam" id="TIGR00326">
    <property type="entry name" value="eubact_ribD"/>
    <property type="match status" value="1"/>
</dbReference>
<proteinExistence type="inferred from homology"/>
<comment type="function">
    <text evidence="1 14">Converts 2,5-diamino-6-(ribosylamino)-4(3h)-pyrimidinone 5'-phosphate into 5-amino-6-(ribosylamino)-2,4(1h,3h)-pyrimidinedione 5'-phosphate.</text>
</comment>
<dbReference type="EMBL" id="ANHZ02000014">
    <property type="protein sequence ID" value="EME36507.1"/>
    <property type="molecule type" value="Genomic_DNA"/>
</dbReference>
<dbReference type="EC" id="3.5.4.26" evidence="14"/>
<feature type="binding site" evidence="17">
    <location>
        <position position="57"/>
    </location>
    <ligand>
        <name>Zn(2+)</name>
        <dbReference type="ChEBI" id="CHEBI:29105"/>
        <note>catalytic</note>
    </ligand>
</feature>
<dbReference type="InterPro" id="IPR004794">
    <property type="entry name" value="Eubact_RibD"/>
</dbReference>
<keyword evidence="6 14" id="KW-0686">Riboflavin biosynthesis</keyword>
<dbReference type="PANTHER" id="PTHR38011:SF7">
    <property type="entry name" value="2,5-DIAMINO-6-RIBOSYLAMINO-4(3H)-PYRIMIDINONE 5'-PHOSPHATE REDUCTASE"/>
    <property type="match status" value="1"/>
</dbReference>
<dbReference type="InterPro" id="IPR002125">
    <property type="entry name" value="CMP_dCMP_dom"/>
</dbReference>
<feature type="domain" description="CMP/dCMP-type deaminase" evidence="18">
    <location>
        <begin position="9"/>
        <end position="130"/>
    </location>
</feature>
<dbReference type="InterPro" id="IPR016192">
    <property type="entry name" value="APOBEC/CMP_deaminase_Zn-bd"/>
</dbReference>
<evidence type="ECO:0000256" key="16">
    <source>
        <dbReference type="PIRSR" id="PIRSR006769-2"/>
    </source>
</evidence>
<keyword evidence="14" id="KW-0378">Hydrolase</keyword>
<dbReference type="PIRSF" id="PIRSF006769">
    <property type="entry name" value="RibD"/>
    <property type="match status" value="1"/>
</dbReference>
<accession>M2WDE2</accession>
<evidence type="ECO:0000256" key="15">
    <source>
        <dbReference type="PIRSR" id="PIRSR006769-1"/>
    </source>
</evidence>
<dbReference type="PANTHER" id="PTHR38011">
    <property type="entry name" value="DIHYDROFOLATE REDUCTASE FAMILY PROTEIN (AFU_ORTHOLOGUE AFUA_8G06820)"/>
    <property type="match status" value="1"/>
</dbReference>
<feature type="binding site" evidence="16">
    <location>
        <position position="192"/>
    </location>
    <ligand>
        <name>substrate</name>
    </ligand>
</feature>
<comment type="cofactor">
    <cofactor evidence="14 17">
        <name>Zn(2+)</name>
        <dbReference type="ChEBI" id="CHEBI:29105"/>
    </cofactor>
    <text evidence="14 17">Binds 1 zinc ion.</text>
</comment>
<evidence type="ECO:0000256" key="7">
    <source>
        <dbReference type="ARBA" id="ARBA00022723"/>
    </source>
</evidence>
<comment type="caution">
    <text evidence="19">The sequence shown here is derived from an EMBL/GenBank/DDBJ whole genome shotgun (WGS) entry which is preliminary data.</text>
</comment>
<dbReference type="PROSITE" id="PS00903">
    <property type="entry name" value="CYT_DCMP_DEAMINASES_1"/>
    <property type="match status" value="1"/>
</dbReference>
<feature type="binding site" evidence="16">
    <location>
        <position position="212"/>
    </location>
    <ligand>
        <name>substrate</name>
    </ligand>
</feature>
<keyword evidence="7 14" id="KW-0479">Metal-binding</keyword>
<dbReference type="STRING" id="71999.KPaMU14_06835"/>
<evidence type="ECO:0000256" key="1">
    <source>
        <dbReference type="ARBA" id="ARBA00002151"/>
    </source>
</evidence>
<comment type="similarity">
    <text evidence="4 14">In the N-terminal section; belongs to the cytidine and deoxycytidylate deaminase family.</text>
</comment>
<feature type="binding site" evidence="16">
    <location>
        <position position="178"/>
    </location>
    <ligand>
        <name>NADP(+)</name>
        <dbReference type="ChEBI" id="CHEBI:58349"/>
    </ligand>
</feature>
<evidence type="ECO:0000256" key="5">
    <source>
        <dbReference type="ARBA" id="ARBA00007417"/>
    </source>
</evidence>
<feature type="binding site" evidence="16">
    <location>
        <begin position="277"/>
        <end position="283"/>
    </location>
    <ligand>
        <name>NADP(+)</name>
        <dbReference type="ChEBI" id="CHEBI:58349"/>
    </ligand>
</feature>
<evidence type="ECO:0000256" key="12">
    <source>
        <dbReference type="ARBA" id="ARBA00049861"/>
    </source>
</evidence>
<dbReference type="GO" id="GO:0009231">
    <property type="term" value="P:riboflavin biosynthetic process"/>
    <property type="evidence" value="ECO:0007669"/>
    <property type="project" value="UniProtKB-UniPathway"/>
</dbReference>
<feature type="binding site" evidence="16">
    <location>
        <position position="204"/>
    </location>
    <ligand>
        <name>NADP(+)</name>
        <dbReference type="ChEBI" id="CHEBI:58349"/>
    </ligand>
</feature>
<feature type="binding site" evidence="17">
    <location>
        <position position="85"/>
    </location>
    <ligand>
        <name>Zn(2+)</name>
        <dbReference type="ChEBI" id="CHEBI:29105"/>
        <note>catalytic</note>
    </ligand>
</feature>
<comment type="pathway">
    <text evidence="3 14">Cofactor biosynthesis; riboflavin biosynthesis; 5-amino-6-(D-ribitylamino)uracil from GTP: step 3/4.</text>
</comment>
<keyword evidence="20" id="KW-1185">Reference proteome</keyword>
<keyword evidence="11" id="KW-0511">Multifunctional enzyme</keyword>
<dbReference type="InterPro" id="IPR016193">
    <property type="entry name" value="Cytidine_deaminase-like"/>
</dbReference>
<dbReference type="EC" id="1.1.1.193" evidence="14"/>
<evidence type="ECO:0000256" key="4">
    <source>
        <dbReference type="ARBA" id="ARBA00005259"/>
    </source>
</evidence>
<dbReference type="Gene3D" id="3.40.430.10">
    <property type="entry name" value="Dihydrofolate Reductase, subunit A"/>
    <property type="match status" value="2"/>
</dbReference>
<dbReference type="GO" id="GO:0008270">
    <property type="term" value="F:zinc ion binding"/>
    <property type="evidence" value="ECO:0007669"/>
    <property type="project" value="InterPro"/>
</dbReference>
<keyword evidence="9 14" id="KW-0521">NADP</keyword>
<dbReference type="PROSITE" id="PS51747">
    <property type="entry name" value="CYT_DCMP_DEAMINASES_2"/>
    <property type="match status" value="1"/>
</dbReference>
<feature type="binding site" evidence="16">
    <location>
        <position position="208"/>
    </location>
    <ligand>
        <name>NADP(+)</name>
        <dbReference type="ChEBI" id="CHEBI:58349"/>
    </ligand>
</feature>
<evidence type="ECO:0000313" key="19">
    <source>
        <dbReference type="EMBL" id="EME36507.1"/>
    </source>
</evidence>
<comment type="catalytic activity">
    <reaction evidence="12 14">
        <text>5-amino-6-(5-phospho-D-ribitylamino)uracil + NADP(+) = 5-amino-6-(5-phospho-D-ribosylamino)uracil + NADPH + H(+)</text>
        <dbReference type="Rhea" id="RHEA:17845"/>
        <dbReference type="ChEBI" id="CHEBI:15378"/>
        <dbReference type="ChEBI" id="CHEBI:57783"/>
        <dbReference type="ChEBI" id="CHEBI:58349"/>
        <dbReference type="ChEBI" id="CHEBI:58421"/>
        <dbReference type="ChEBI" id="CHEBI:58453"/>
        <dbReference type="EC" id="1.1.1.193"/>
    </reaction>
</comment>
<feature type="binding site" evidence="16">
    <location>
        <position position="275"/>
    </location>
    <ligand>
        <name>substrate</name>
    </ligand>
</feature>
<gene>
    <name evidence="19" type="ORF">C884_00494</name>
</gene>
<evidence type="ECO:0000313" key="20">
    <source>
        <dbReference type="Proteomes" id="UP000009877"/>
    </source>
</evidence>
<evidence type="ECO:0000256" key="8">
    <source>
        <dbReference type="ARBA" id="ARBA00022833"/>
    </source>
</evidence>
<evidence type="ECO:0000256" key="17">
    <source>
        <dbReference type="PIRSR" id="PIRSR006769-3"/>
    </source>
</evidence>
<feature type="binding site" evidence="16">
    <location>
        <position position="162"/>
    </location>
    <ligand>
        <name>NADP(+)</name>
        <dbReference type="ChEBI" id="CHEBI:58349"/>
    </ligand>
</feature>
<dbReference type="Proteomes" id="UP000009877">
    <property type="component" value="Unassembled WGS sequence"/>
</dbReference>
<comment type="catalytic activity">
    <reaction evidence="13 14">
        <text>2,5-diamino-6-hydroxy-4-(5-phosphoribosylamino)-pyrimidine + H2O + H(+) = 5-amino-6-(5-phospho-D-ribosylamino)uracil + NH4(+)</text>
        <dbReference type="Rhea" id="RHEA:21868"/>
        <dbReference type="ChEBI" id="CHEBI:15377"/>
        <dbReference type="ChEBI" id="CHEBI:15378"/>
        <dbReference type="ChEBI" id="CHEBI:28938"/>
        <dbReference type="ChEBI" id="CHEBI:58453"/>
        <dbReference type="ChEBI" id="CHEBI:58614"/>
        <dbReference type="EC" id="3.5.4.26"/>
    </reaction>
</comment>
<protein>
    <recommendedName>
        <fullName evidence="14">Riboflavin biosynthesis protein RibD</fullName>
    </recommendedName>
    <domain>
        <recommendedName>
            <fullName evidence="14">Diaminohydroxyphosphoribosylaminopyrimidine deaminase</fullName>
            <shortName evidence="14">DRAP deaminase</shortName>
            <ecNumber evidence="14">3.5.4.26</ecNumber>
        </recommendedName>
        <alternativeName>
            <fullName evidence="14">Riboflavin-specific deaminase</fullName>
        </alternativeName>
    </domain>
    <domain>
        <recommendedName>
            <fullName evidence="14">5-amino-6-(5-phosphoribosylamino)uracil reductase</fullName>
            <ecNumber evidence="14">1.1.1.193</ecNumber>
        </recommendedName>
        <alternativeName>
            <fullName evidence="14">HTP reductase</fullName>
        </alternativeName>
    </domain>
</protein>
<dbReference type="InterPro" id="IPR002734">
    <property type="entry name" value="RibDG_C"/>
</dbReference>
<evidence type="ECO:0000256" key="6">
    <source>
        <dbReference type="ARBA" id="ARBA00022619"/>
    </source>
</evidence>